<dbReference type="HOGENOM" id="CLU_2360518_0_0_1"/>
<gene>
    <name evidence="2" type="ORF">PISMIDRAFT_8263</name>
</gene>
<evidence type="ECO:0000313" key="3">
    <source>
        <dbReference type="Proteomes" id="UP000054018"/>
    </source>
</evidence>
<feature type="compositionally biased region" description="Basic residues" evidence="1">
    <location>
        <begin position="25"/>
        <end position="35"/>
    </location>
</feature>
<keyword evidence="3" id="KW-1185">Reference proteome</keyword>
<protein>
    <submittedName>
        <fullName evidence="2">Unplaced genomic scaffold scaffold_12, whole genome shotgun sequence</fullName>
    </submittedName>
</protein>
<name>A0A0C9ZZ32_9AGAM</name>
<reference evidence="2 3" key="1">
    <citation type="submission" date="2014-04" db="EMBL/GenBank/DDBJ databases">
        <authorList>
            <consortium name="DOE Joint Genome Institute"/>
            <person name="Kuo A."/>
            <person name="Kohler A."/>
            <person name="Costa M.D."/>
            <person name="Nagy L.G."/>
            <person name="Floudas D."/>
            <person name="Copeland A."/>
            <person name="Barry K.W."/>
            <person name="Cichocki N."/>
            <person name="Veneault-Fourrey C."/>
            <person name="LaButti K."/>
            <person name="Lindquist E.A."/>
            <person name="Lipzen A."/>
            <person name="Lundell T."/>
            <person name="Morin E."/>
            <person name="Murat C."/>
            <person name="Sun H."/>
            <person name="Tunlid A."/>
            <person name="Henrissat B."/>
            <person name="Grigoriev I.V."/>
            <person name="Hibbett D.S."/>
            <person name="Martin F."/>
            <person name="Nordberg H.P."/>
            <person name="Cantor M.N."/>
            <person name="Hua S.X."/>
        </authorList>
    </citation>
    <scope>NUCLEOTIDE SEQUENCE [LARGE SCALE GENOMIC DNA]</scope>
    <source>
        <strain evidence="2 3">441</strain>
    </source>
</reference>
<sequence>MLTGQEVRKSHTATLYESVDPLLRRPSRRRHRHRLHDAQHRYQDGLATVSHARRPSLWIETLYGRHLGDDAGTMHTPAGCGLYLKLEDNEGKPSPE</sequence>
<dbReference type="AlphaFoldDB" id="A0A0C9ZZ32"/>
<accession>A0A0C9ZZ32</accession>
<organism evidence="2 3">
    <name type="scientific">Pisolithus microcarpus 441</name>
    <dbReference type="NCBI Taxonomy" id="765257"/>
    <lineage>
        <taxon>Eukaryota</taxon>
        <taxon>Fungi</taxon>
        <taxon>Dikarya</taxon>
        <taxon>Basidiomycota</taxon>
        <taxon>Agaricomycotina</taxon>
        <taxon>Agaricomycetes</taxon>
        <taxon>Agaricomycetidae</taxon>
        <taxon>Boletales</taxon>
        <taxon>Sclerodermatineae</taxon>
        <taxon>Pisolithaceae</taxon>
        <taxon>Pisolithus</taxon>
    </lineage>
</organism>
<feature type="region of interest" description="Disordered" evidence="1">
    <location>
        <begin position="18"/>
        <end position="42"/>
    </location>
</feature>
<dbReference type="EMBL" id="KN833696">
    <property type="protein sequence ID" value="KIK27457.1"/>
    <property type="molecule type" value="Genomic_DNA"/>
</dbReference>
<evidence type="ECO:0000256" key="1">
    <source>
        <dbReference type="SAM" id="MobiDB-lite"/>
    </source>
</evidence>
<proteinExistence type="predicted"/>
<evidence type="ECO:0000313" key="2">
    <source>
        <dbReference type="EMBL" id="KIK27457.1"/>
    </source>
</evidence>
<dbReference type="Proteomes" id="UP000054018">
    <property type="component" value="Unassembled WGS sequence"/>
</dbReference>
<reference evidence="3" key="2">
    <citation type="submission" date="2015-01" db="EMBL/GenBank/DDBJ databases">
        <title>Evolutionary Origins and Diversification of the Mycorrhizal Mutualists.</title>
        <authorList>
            <consortium name="DOE Joint Genome Institute"/>
            <consortium name="Mycorrhizal Genomics Consortium"/>
            <person name="Kohler A."/>
            <person name="Kuo A."/>
            <person name="Nagy L.G."/>
            <person name="Floudas D."/>
            <person name="Copeland A."/>
            <person name="Barry K.W."/>
            <person name="Cichocki N."/>
            <person name="Veneault-Fourrey C."/>
            <person name="LaButti K."/>
            <person name="Lindquist E.A."/>
            <person name="Lipzen A."/>
            <person name="Lundell T."/>
            <person name="Morin E."/>
            <person name="Murat C."/>
            <person name="Riley R."/>
            <person name="Ohm R."/>
            <person name="Sun H."/>
            <person name="Tunlid A."/>
            <person name="Henrissat B."/>
            <person name="Grigoriev I.V."/>
            <person name="Hibbett D.S."/>
            <person name="Martin F."/>
        </authorList>
    </citation>
    <scope>NUCLEOTIDE SEQUENCE [LARGE SCALE GENOMIC DNA]</scope>
    <source>
        <strain evidence="3">441</strain>
    </source>
</reference>